<name>A0AAN8GK21_9TELE</name>
<sequence length="108" mass="11822">MVASKLCSVELAASPKASRAWLRLSDPVTWDSRARADARPKGENKMLCCIWTPGVELALVARSRGLLKTFSDSGRTDPSAWTPVNNAIIVKRYRTDIIASSLAILPRP</sequence>
<organism evidence="1 2">
    <name type="scientific">Champsocephalus esox</name>
    <name type="common">pike icefish</name>
    <dbReference type="NCBI Taxonomy" id="159716"/>
    <lineage>
        <taxon>Eukaryota</taxon>
        <taxon>Metazoa</taxon>
        <taxon>Chordata</taxon>
        <taxon>Craniata</taxon>
        <taxon>Vertebrata</taxon>
        <taxon>Euteleostomi</taxon>
        <taxon>Actinopterygii</taxon>
        <taxon>Neopterygii</taxon>
        <taxon>Teleostei</taxon>
        <taxon>Neoteleostei</taxon>
        <taxon>Acanthomorphata</taxon>
        <taxon>Eupercaria</taxon>
        <taxon>Perciformes</taxon>
        <taxon>Notothenioidei</taxon>
        <taxon>Channichthyidae</taxon>
        <taxon>Champsocephalus</taxon>
    </lineage>
</organism>
<comment type="caution">
    <text evidence="1">The sequence shown here is derived from an EMBL/GenBank/DDBJ whole genome shotgun (WGS) entry which is preliminary data.</text>
</comment>
<dbReference type="EMBL" id="JAULUE010002064">
    <property type="protein sequence ID" value="KAK5880419.1"/>
    <property type="molecule type" value="Genomic_DNA"/>
</dbReference>
<evidence type="ECO:0000313" key="1">
    <source>
        <dbReference type="EMBL" id="KAK5880419.1"/>
    </source>
</evidence>
<dbReference type="AlphaFoldDB" id="A0AAN8GK21"/>
<proteinExistence type="predicted"/>
<keyword evidence="2" id="KW-1185">Reference proteome</keyword>
<protein>
    <submittedName>
        <fullName evidence="1">Uncharacterized protein</fullName>
    </submittedName>
</protein>
<dbReference type="Proteomes" id="UP001335648">
    <property type="component" value="Unassembled WGS sequence"/>
</dbReference>
<reference evidence="1 2" key="1">
    <citation type="journal article" date="2023" name="Mol. Biol. Evol.">
        <title>Genomics of Secondarily Temperate Adaptation in the Only Non-Antarctic Icefish.</title>
        <authorList>
            <person name="Rivera-Colon A.G."/>
            <person name="Rayamajhi N."/>
            <person name="Minhas B.F."/>
            <person name="Madrigal G."/>
            <person name="Bilyk K.T."/>
            <person name="Yoon V."/>
            <person name="Hune M."/>
            <person name="Gregory S."/>
            <person name="Cheng C.H.C."/>
            <person name="Catchen J.M."/>
        </authorList>
    </citation>
    <scope>NUCLEOTIDE SEQUENCE [LARGE SCALE GENOMIC DNA]</scope>
    <source>
        <strain evidence="1">JC2023a</strain>
    </source>
</reference>
<gene>
    <name evidence="1" type="ORF">CesoFtcFv8_023449</name>
</gene>
<accession>A0AAN8GK21</accession>
<evidence type="ECO:0000313" key="2">
    <source>
        <dbReference type="Proteomes" id="UP001335648"/>
    </source>
</evidence>